<dbReference type="Proteomes" id="UP000324091">
    <property type="component" value="Chromosome 12"/>
</dbReference>
<reference evidence="2 3" key="1">
    <citation type="submission" date="2019-04" db="EMBL/GenBank/DDBJ databases">
        <title>Chromosome genome assembly for Takifugu flavidus.</title>
        <authorList>
            <person name="Xiao S."/>
        </authorList>
    </citation>
    <scope>NUCLEOTIDE SEQUENCE [LARGE SCALE GENOMIC DNA]</scope>
    <source>
        <strain evidence="2">HTHZ2018</strain>
        <tissue evidence="2">Muscle</tissue>
    </source>
</reference>
<proteinExistence type="predicted"/>
<protein>
    <submittedName>
        <fullName evidence="2">Uncharacterized protein</fullName>
    </submittedName>
</protein>
<evidence type="ECO:0000313" key="3">
    <source>
        <dbReference type="Proteomes" id="UP000324091"/>
    </source>
</evidence>
<feature type="region of interest" description="Disordered" evidence="1">
    <location>
        <begin position="1"/>
        <end position="40"/>
    </location>
</feature>
<keyword evidence="3" id="KW-1185">Reference proteome</keyword>
<dbReference type="EMBL" id="RHFK02000004">
    <property type="protein sequence ID" value="TWW77086.1"/>
    <property type="molecule type" value="Genomic_DNA"/>
</dbReference>
<gene>
    <name evidence="2" type="ORF">D4764_12G0004760</name>
</gene>
<evidence type="ECO:0000313" key="2">
    <source>
        <dbReference type="EMBL" id="TWW77086.1"/>
    </source>
</evidence>
<comment type="caution">
    <text evidence="2">The sequence shown here is derived from an EMBL/GenBank/DDBJ whole genome shotgun (WGS) entry which is preliminary data.</text>
</comment>
<organism evidence="2 3">
    <name type="scientific">Takifugu flavidus</name>
    <name type="common">sansaifugu</name>
    <dbReference type="NCBI Taxonomy" id="433684"/>
    <lineage>
        <taxon>Eukaryota</taxon>
        <taxon>Metazoa</taxon>
        <taxon>Chordata</taxon>
        <taxon>Craniata</taxon>
        <taxon>Vertebrata</taxon>
        <taxon>Euteleostomi</taxon>
        <taxon>Actinopterygii</taxon>
        <taxon>Neopterygii</taxon>
        <taxon>Teleostei</taxon>
        <taxon>Neoteleostei</taxon>
        <taxon>Acanthomorphata</taxon>
        <taxon>Eupercaria</taxon>
        <taxon>Tetraodontiformes</taxon>
        <taxon>Tetradontoidea</taxon>
        <taxon>Tetraodontidae</taxon>
        <taxon>Takifugu</taxon>
    </lineage>
</organism>
<evidence type="ECO:0000256" key="1">
    <source>
        <dbReference type="SAM" id="MobiDB-lite"/>
    </source>
</evidence>
<dbReference type="AlphaFoldDB" id="A0A5C6PCZ2"/>
<name>A0A5C6PCZ2_9TELE</name>
<accession>A0A5C6PCZ2</accession>
<sequence>MSSRVVSRKGEPQYRRHFLSNNSSFHERPPARRPLTQSRSLSASLKLSPLNSQFQCRRKNRFIASPVRCAERRGEDVRAGGSGCELLDG</sequence>